<dbReference type="SUPFAM" id="SSF46689">
    <property type="entry name" value="Homeodomain-like"/>
    <property type="match status" value="1"/>
</dbReference>
<keyword evidence="7" id="KW-1185">Reference proteome</keyword>
<evidence type="ECO:0000256" key="2">
    <source>
        <dbReference type="ARBA" id="ARBA00023125"/>
    </source>
</evidence>
<dbReference type="InterPro" id="IPR001647">
    <property type="entry name" value="HTH_TetR"/>
</dbReference>
<organism evidence="6 7">
    <name type="scientific">Allosphingosinicella indica</name>
    <dbReference type="NCBI Taxonomy" id="941907"/>
    <lineage>
        <taxon>Bacteria</taxon>
        <taxon>Pseudomonadati</taxon>
        <taxon>Pseudomonadota</taxon>
        <taxon>Alphaproteobacteria</taxon>
        <taxon>Sphingomonadales</taxon>
        <taxon>Sphingomonadaceae</taxon>
        <taxon>Allosphingosinicella</taxon>
    </lineage>
</organism>
<feature type="domain" description="HTH tetR-type" evidence="5">
    <location>
        <begin position="18"/>
        <end position="78"/>
    </location>
</feature>
<dbReference type="PANTHER" id="PTHR30055">
    <property type="entry name" value="HTH-TYPE TRANSCRIPTIONAL REGULATOR RUTR"/>
    <property type="match status" value="1"/>
</dbReference>
<dbReference type="PRINTS" id="PR00455">
    <property type="entry name" value="HTHTETR"/>
</dbReference>
<dbReference type="GO" id="GO:0003700">
    <property type="term" value="F:DNA-binding transcription factor activity"/>
    <property type="evidence" value="ECO:0007669"/>
    <property type="project" value="TreeGrafter"/>
</dbReference>
<feature type="DNA-binding region" description="H-T-H motif" evidence="4">
    <location>
        <begin position="41"/>
        <end position="60"/>
    </location>
</feature>
<dbReference type="STRING" id="941907.SAMN06295910_1725"/>
<dbReference type="InterPro" id="IPR009057">
    <property type="entry name" value="Homeodomain-like_sf"/>
</dbReference>
<keyword evidence="3" id="KW-0804">Transcription</keyword>
<dbReference type="InterPro" id="IPR050109">
    <property type="entry name" value="HTH-type_TetR-like_transc_reg"/>
</dbReference>
<dbReference type="AlphaFoldDB" id="A0A1X7GI64"/>
<protein>
    <submittedName>
        <fullName evidence="6">Transcriptional regulator, TetR family</fullName>
    </submittedName>
</protein>
<dbReference type="GO" id="GO:0000976">
    <property type="term" value="F:transcription cis-regulatory region binding"/>
    <property type="evidence" value="ECO:0007669"/>
    <property type="project" value="TreeGrafter"/>
</dbReference>
<evidence type="ECO:0000256" key="4">
    <source>
        <dbReference type="PROSITE-ProRule" id="PRU00335"/>
    </source>
</evidence>
<dbReference type="Gene3D" id="1.10.357.10">
    <property type="entry name" value="Tetracycline Repressor, domain 2"/>
    <property type="match status" value="1"/>
</dbReference>
<accession>A0A1X7GI64</accession>
<dbReference type="PROSITE" id="PS50977">
    <property type="entry name" value="HTH_TETR_2"/>
    <property type="match status" value="1"/>
</dbReference>
<dbReference type="PANTHER" id="PTHR30055:SF234">
    <property type="entry name" value="HTH-TYPE TRANSCRIPTIONAL REGULATOR BETI"/>
    <property type="match status" value="1"/>
</dbReference>
<gene>
    <name evidence="6" type="ORF">SAMN06295910_1725</name>
</gene>
<dbReference type="RefSeq" id="WP_244552303.1">
    <property type="nucleotide sequence ID" value="NZ_LT840185.1"/>
</dbReference>
<evidence type="ECO:0000259" key="5">
    <source>
        <dbReference type="PROSITE" id="PS50977"/>
    </source>
</evidence>
<proteinExistence type="predicted"/>
<name>A0A1X7GI64_9SPHN</name>
<dbReference type="Proteomes" id="UP000192934">
    <property type="component" value="Chromosome I"/>
</dbReference>
<dbReference type="Pfam" id="PF00440">
    <property type="entry name" value="TetR_N"/>
    <property type="match status" value="1"/>
</dbReference>
<dbReference type="EMBL" id="LT840185">
    <property type="protein sequence ID" value="SMF69420.1"/>
    <property type="molecule type" value="Genomic_DNA"/>
</dbReference>
<reference evidence="7" key="1">
    <citation type="submission" date="2017-04" db="EMBL/GenBank/DDBJ databases">
        <authorList>
            <person name="Varghese N."/>
            <person name="Submissions S."/>
        </authorList>
    </citation>
    <scope>NUCLEOTIDE SEQUENCE [LARGE SCALE GENOMIC DNA]</scope>
    <source>
        <strain evidence="7">Dd16</strain>
    </source>
</reference>
<evidence type="ECO:0000256" key="3">
    <source>
        <dbReference type="ARBA" id="ARBA00023163"/>
    </source>
</evidence>
<sequence length="236" mass="26241">MTKEGAERPQTYSSPAIRARRDRILDETRKMIAEGGVDALSMNEIGRRAGVAKRTLYNAFQTRERMIAAAIEEYFDDYVARIPFRAAPGTLMYNLERIISFNQHNLKIRNYVRAIMASYFSGGADSDIASTMHTVAMRANRTWLKTVEAEGDLQPWIDLDDLVGDIVRFEFATLSDWANYRLTSDALVPRSVMGYLALAAGATRGAARAEIEAMLKSVGEEGVPALPRPGRMRAAA</sequence>
<evidence type="ECO:0000256" key="1">
    <source>
        <dbReference type="ARBA" id="ARBA00023015"/>
    </source>
</evidence>
<evidence type="ECO:0000313" key="6">
    <source>
        <dbReference type="EMBL" id="SMF69420.1"/>
    </source>
</evidence>
<keyword evidence="1" id="KW-0805">Transcription regulation</keyword>
<keyword evidence="2 4" id="KW-0238">DNA-binding</keyword>
<evidence type="ECO:0000313" key="7">
    <source>
        <dbReference type="Proteomes" id="UP000192934"/>
    </source>
</evidence>